<evidence type="ECO:0000259" key="1">
    <source>
        <dbReference type="Pfam" id="PF08007"/>
    </source>
</evidence>
<comment type="caution">
    <text evidence="2">The sequence shown here is derived from an EMBL/GenBank/DDBJ whole genome shotgun (WGS) entry which is preliminary data.</text>
</comment>
<accession>A0A8I3A3H3</accession>
<dbReference type="Pfam" id="PF08007">
    <property type="entry name" value="JmjC_2"/>
    <property type="match status" value="1"/>
</dbReference>
<dbReference type="InterPro" id="IPR003347">
    <property type="entry name" value="JmjC_dom"/>
</dbReference>
<evidence type="ECO:0000313" key="2">
    <source>
        <dbReference type="EMBL" id="KAG6370433.1"/>
    </source>
</evidence>
<dbReference type="Proteomes" id="UP000683000">
    <property type="component" value="Unassembled WGS sequence"/>
</dbReference>
<keyword evidence="3" id="KW-1185">Reference proteome</keyword>
<reference evidence="2" key="1">
    <citation type="submission" date="2021-03" db="EMBL/GenBank/DDBJ databases">
        <title>Evolutionary innovations through gain and loss of genes in the ectomycorrhizal Boletales.</title>
        <authorList>
            <person name="Wu G."/>
            <person name="Miyauchi S."/>
            <person name="Morin E."/>
            <person name="Yang Z.-L."/>
            <person name="Xu J."/>
            <person name="Martin F.M."/>
        </authorList>
    </citation>
    <scope>NUCLEOTIDE SEQUENCE</scope>
    <source>
        <strain evidence="2">BR01</strain>
    </source>
</reference>
<evidence type="ECO:0000313" key="3">
    <source>
        <dbReference type="Proteomes" id="UP000683000"/>
    </source>
</evidence>
<feature type="domain" description="JmjC" evidence="1">
    <location>
        <begin position="36"/>
        <end position="122"/>
    </location>
</feature>
<dbReference type="OrthoDB" id="2685665at2759"/>
<dbReference type="EMBL" id="JAGFBS010000051">
    <property type="protein sequence ID" value="KAG6370433.1"/>
    <property type="molecule type" value="Genomic_DNA"/>
</dbReference>
<organism evidence="2 3">
    <name type="scientific">Boletus reticuloceps</name>
    <dbReference type="NCBI Taxonomy" id="495285"/>
    <lineage>
        <taxon>Eukaryota</taxon>
        <taxon>Fungi</taxon>
        <taxon>Dikarya</taxon>
        <taxon>Basidiomycota</taxon>
        <taxon>Agaricomycotina</taxon>
        <taxon>Agaricomycetes</taxon>
        <taxon>Agaricomycetidae</taxon>
        <taxon>Boletales</taxon>
        <taxon>Boletineae</taxon>
        <taxon>Boletaceae</taxon>
        <taxon>Boletoideae</taxon>
        <taxon>Boletus</taxon>
    </lineage>
</organism>
<dbReference type="Gene3D" id="2.60.120.650">
    <property type="entry name" value="Cupin"/>
    <property type="match status" value="1"/>
</dbReference>
<protein>
    <recommendedName>
        <fullName evidence="1">JmjC domain-containing protein</fullName>
    </recommendedName>
</protein>
<dbReference type="SUPFAM" id="SSF51197">
    <property type="entry name" value="Clavaminate synthase-like"/>
    <property type="match status" value="1"/>
</dbReference>
<gene>
    <name evidence="2" type="ORF">JVT61DRAFT_12048</name>
</gene>
<sequence>MHLWFLEQALPKVIHSGTWTSQGWRLVSHPGYITLPHHDCCGMGTYVIGNAGAKIWAVMRPKCDICPSSLKGLKNHLAIAAEIDKEGVFSEMDIATICLEEGDMMFQPPGVLHSVYTLVPSIFSGGYFYSYDTMHLTRAVLSMRTMDQQGSRTNDHRTGFLWTLCWMVIALRYRLEPREVGKWSLISLLLIILECMNPEKTTSKLKNTLADEE</sequence>
<dbReference type="AlphaFoldDB" id="A0A8I3A3H3"/>
<proteinExistence type="predicted"/>
<name>A0A8I3A3H3_9AGAM</name>